<gene>
    <name evidence="1" type="ORF">FHS37_006656</name>
</gene>
<evidence type="ECO:0000313" key="2">
    <source>
        <dbReference type="Proteomes" id="UP000579523"/>
    </source>
</evidence>
<dbReference type="AlphaFoldDB" id="A0A7W7PWH6"/>
<dbReference type="EMBL" id="JACHJI010000017">
    <property type="protein sequence ID" value="MBB4902559.1"/>
    <property type="molecule type" value="Genomic_DNA"/>
</dbReference>
<sequence>MDTARAQALTVALTASERERVQHAAAAVGQTVEEFMRTAVLEAAHDPFRVALEQAAETIAARGRAEQVQHDYAH</sequence>
<comment type="caution">
    <text evidence="1">The sequence shown here is derived from an EMBL/GenBank/DDBJ whole genome shotgun (WGS) entry which is preliminary data.</text>
</comment>
<dbReference type="RefSeq" id="WP_184827983.1">
    <property type="nucleotide sequence ID" value="NZ_BMTK01000036.1"/>
</dbReference>
<keyword evidence="2" id="KW-1185">Reference proteome</keyword>
<reference evidence="1 2" key="1">
    <citation type="submission" date="2020-08" db="EMBL/GenBank/DDBJ databases">
        <title>Genomic Encyclopedia of Type Strains, Phase III (KMG-III): the genomes of soil and plant-associated and newly described type strains.</title>
        <authorList>
            <person name="Whitman W."/>
        </authorList>
    </citation>
    <scope>NUCLEOTIDE SEQUENCE [LARGE SCALE GENOMIC DNA]</scope>
    <source>
        <strain evidence="1 2">CECT 3273</strain>
    </source>
</reference>
<name>A0A7W7PWH6_9ACTN</name>
<protein>
    <recommendedName>
        <fullName evidence="3">DUF1778 domain-containing protein</fullName>
    </recommendedName>
</protein>
<evidence type="ECO:0000313" key="1">
    <source>
        <dbReference type="EMBL" id="MBB4902559.1"/>
    </source>
</evidence>
<accession>A0A7W7PWH6</accession>
<evidence type="ECO:0008006" key="3">
    <source>
        <dbReference type="Google" id="ProtNLM"/>
    </source>
</evidence>
<organism evidence="1 2">
    <name type="scientific">Streptomyces griseomycini</name>
    <dbReference type="NCBI Taxonomy" id="66895"/>
    <lineage>
        <taxon>Bacteria</taxon>
        <taxon>Bacillati</taxon>
        <taxon>Actinomycetota</taxon>
        <taxon>Actinomycetes</taxon>
        <taxon>Kitasatosporales</taxon>
        <taxon>Streptomycetaceae</taxon>
        <taxon>Streptomyces</taxon>
    </lineage>
</organism>
<dbReference type="Proteomes" id="UP000579523">
    <property type="component" value="Unassembled WGS sequence"/>
</dbReference>
<proteinExistence type="predicted"/>